<organism evidence="10 11">
    <name type="scientific">Bugula neritina</name>
    <name type="common">Brown bryozoan</name>
    <name type="synonym">Sertularia neritina</name>
    <dbReference type="NCBI Taxonomy" id="10212"/>
    <lineage>
        <taxon>Eukaryota</taxon>
        <taxon>Metazoa</taxon>
        <taxon>Spiralia</taxon>
        <taxon>Lophotrochozoa</taxon>
        <taxon>Bryozoa</taxon>
        <taxon>Gymnolaemata</taxon>
        <taxon>Cheilostomatida</taxon>
        <taxon>Flustrina</taxon>
        <taxon>Buguloidea</taxon>
        <taxon>Bugulidae</taxon>
        <taxon>Bugula</taxon>
    </lineage>
</organism>
<dbReference type="EC" id="2.7.1.172" evidence="2"/>
<reference evidence="10" key="1">
    <citation type="submission" date="2020-06" db="EMBL/GenBank/DDBJ databases">
        <title>Draft genome of Bugula neritina, a colonial animal packing powerful symbionts and potential medicines.</title>
        <authorList>
            <person name="Rayko M."/>
        </authorList>
    </citation>
    <scope>NUCLEOTIDE SEQUENCE [LARGE SCALE GENOMIC DNA]</scope>
    <source>
        <strain evidence="10">Kwan_BN1</strain>
    </source>
</reference>
<dbReference type="Pfam" id="PF03881">
    <property type="entry name" value="Fructosamin_kin"/>
    <property type="match status" value="2"/>
</dbReference>
<dbReference type="PANTHER" id="PTHR12149:SF8">
    <property type="entry name" value="PROTEIN-RIBULOSAMINE 3-KINASE"/>
    <property type="match status" value="1"/>
</dbReference>
<proteinExistence type="inferred from homology"/>
<accession>A0A7J7K9N9</accession>
<dbReference type="Gene3D" id="3.30.200.20">
    <property type="entry name" value="Phosphorylase Kinase, domain 1"/>
    <property type="match status" value="1"/>
</dbReference>
<comment type="similarity">
    <text evidence="1 8">Belongs to the fructosamine kinase family.</text>
</comment>
<evidence type="ECO:0000256" key="8">
    <source>
        <dbReference type="PIRNR" id="PIRNR006221"/>
    </source>
</evidence>
<dbReference type="Proteomes" id="UP000593567">
    <property type="component" value="Unassembled WGS sequence"/>
</dbReference>
<dbReference type="AlphaFoldDB" id="A0A7J7K9N9"/>
<evidence type="ECO:0000256" key="1">
    <source>
        <dbReference type="ARBA" id="ARBA00009460"/>
    </source>
</evidence>
<keyword evidence="5 8" id="KW-0418">Kinase</keyword>
<dbReference type="PIRSF" id="PIRSF006221">
    <property type="entry name" value="Ketosamine-3-kinase"/>
    <property type="match status" value="1"/>
</dbReference>
<dbReference type="GO" id="GO:0102193">
    <property type="term" value="F:protein-ribulosamine 3-kinase activity"/>
    <property type="evidence" value="ECO:0007669"/>
    <property type="project" value="UniProtKB-EC"/>
</dbReference>
<dbReference type="SUPFAM" id="SSF56112">
    <property type="entry name" value="Protein kinase-like (PK-like)"/>
    <property type="match status" value="1"/>
</dbReference>
<dbReference type="GO" id="GO:0005524">
    <property type="term" value="F:ATP binding"/>
    <property type="evidence" value="ECO:0007669"/>
    <property type="project" value="UniProtKB-KW"/>
</dbReference>
<dbReference type="FunFam" id="3.30.200.20:FF:000264">
    <property type="entry name" value="Protein-ribulosamine 3-kinase, chloroplastic"/>
    <property type="match status" value="1"/>
</dbReference>
<dbReference type="Gene3D" id="3.90.1200.10">
    <property type="match status" value="2"/>
</dbReference>
<evidence type="ECO:0000256" key="2">
    <source>
        <dbReference type="ARBA" id="ARBA00011961"/>
    </source>
</evidence>
<evidence type="ECO:0000313" key="10">
    <source>
        <dbReference type="EMBL" id="KAF6034664.1"/>
    </source>
</evidence>
<keyword evidence="3 8" id="KW-0808">Transferase</keyword>
<keyword evidence="6" id="KW-0067">ATP-binding</keyword>
<protein>
    <recommendedName>
        <fullName evidence="2">protein-ribulosamine 3-kinase</fullName>
        <ecNumber evidence="2">2.7.1.172</ecNumber>
    </recommendedName>
</protein>
<gene>
    <name evidence="10" type="ORF">EB796_007026</name>
</gene>
<dbReference type="GO" id="GO:0005737">
    <property type="term" value="C:cytoplasm"/>
    <property type="evidence" value="ECO:0007669"/>
    <property type="project" value="UniProtKB-ARBA"/>
</dbReference>
<evidence type="ECO:0000256" key="5">
    <source>
        <dbReference type="ARBA" id="ARBA00022777"/>
    </source>
</evidence>
<dbReference type="GO" id="GO:0016301">
    <property type="term" value="F:kinase activity"/>
    <property type="evidence" value="ECO:0007669"/>
    <property type="project" value="UniProtKB-UniRule"/>
</dbReference>
<feature type="chain" id="PRO_5029839383" description="protein-ribulosamine 3-kinase" evidence="9">
    <location>
        <begin position="21"/>
        <end position="302"/>
    </location>
</feature>
<keyword evidence="9" id="KW-0732">Signal</keyword>
<comment type="caution">
    <text evidence="10">The sequence shown here is derived from an EMBL/GenBank/DDBJ whole genome shotgun (WGS) entry which is preliminary data.</text>
</comment>
<dbReference type="InterPro" id="IPR011009">
    <property type="entry name" value="Kinase-like_dom_sf"/>
</dbReference>
<comment type="catalytic activity">
    <reaction evidence="7">
        <text>N(6)-D-ribulosyl-L-lysyl-[protein] + ATP = N(6)-(3-O-phospho-D-ribulosyl)-L-lysyl-[protein] + ADP + H(+)</text>
        <dbReference type="Rhea" id="RHEA:48432"/>
        <dbReference type="Rhea" id="RHEA-COMP:12103"/>
        <dbReference type="Rhea" id="RHEA-COMP:12104"/>
        <dbReference type="ChEBI" id="CHEBI:15378"/>
        <dbReference type="ChEBI" id="CHEBI:30616"/>
        <dbReference type="ChEBI" id="CHEBI:90418"/>
        <dbReference type="ChEBI" id="CHEBI:90420"/>
        <dbReference type="ChEBI" id="CHEBI:456216"/>
        <dbReference type="EC" id="2.7.1.172"/>
    </reaction>
    <physiologicalReaction direction="left-to-right" evidence="7">
        <dbReference type="Rhea" id="RHEA:48433"/>
    </physiologicalReaction>
</comment>
<keyword evidence="11" id="KW-1185">Reference proteome</keyword>
<dbReference type="OrthoDB" id="5772781at2759"/>
<dbReference type="PANTHER" id="PTHR12149">
    <property type="entry name" value="FRUCTOSAMINE 3 KINASE-RELATED PROTEIN"/>
    <property type="match status" value="1"/>
</dbReference>
<keyword evidence="4" id="KW-0547">Nucleotide-binding</keyword>
<sequence length="302" mass="33744">MVTDAGLLFLLALRCHDALGMERLEDLVKECLETDELTQIGYGSGCISDGVGYKTGNGREVFVKVNRTSDALVMFRGEEASLRTMADTNTIHCPRPIKVLENIPGGGCAIIMEYLDLGSSGDEAALGTGLARLHMHNWRSLENGEGVANFGFPVATSCGSIPQDNSWTNDWVEFFCRKIDSQLDRLGSGSSSKEAKSLWSQLRPNIHKLFDGLVIRPSLLHVIYDPASFYGHYEYDFGINQCFPSFGRRFYEAYHSLIPKEPGCELRLQLYKLFHLLNHWNLFGSGYSSSSIKTLKDILRKI</sequence>
<evidence type="ECO:0000256" key="7">
    <source>
        <dbReference type="ARBA" id="ARBA00048655"/>
    </source>
</evidence>
<evidence type="ECO:0000256" key="9">
    <source>
        <dbReference type="SAM" id="SignalP"/>
    </source>
</evidence>
<dbReference type="InterPro" id="IPR016477">
    <property type="entry name" value="Fructo-/Ketosamine-3-kinase"/>
</dbReference>
<evidence type="ECO:0000256" key="3">
    <source>
        <dbReference type="ARBA" id="ARBA00022679"/>
    </source>
</evidence>
<name>A0A7J7K9N9_BUGNE</name>
<dbReference type="EMBL" id="VXIV02001026">
    <property type="protein sequence ID" value="KAF6034664.1"/>
    <property type="molecule type" value="Genomic_DNA"/>
</dbReference>
<evidence type="ECO:0000256" key="6">
    <source>
        <dbReference type="ARBA" id="ARBA00022840"/>
    </source>
</evidence>
<evidence type="ECO:0000256" key="4">
    <source>
        <dbReference type="ARBA" id="ARBA00022741"/>
    </source>
</evidence>
<evidence type="ECO:0000313" key="11">
    <source>
        <dbReference type="Proteomes" id="UP000593567"/>
    </source>
</evidence>
<feature type="signal peptide" evidence="9">
    <location>
        <begin position="1"/>
        <end position="20"/>
    </location>
</feature>